<feature type="compositionally biased region" description="Basic and acidic residues" evidence="1">
    <location>
        <begin position="71"/>
        <end position="89"/>
    </location>
</feature>
<dbReference type="Proteomes" id="UP001296873">
    <property type="component" value="Unassembled WGS sequence"/>
</dbReference>
<accession>A0ABS1DA08</accession>
<dbReference type="EMBL" id="NRRL01000001">
    <property type="protein sequence ID" value="MBK1666438.1"/>
    <property type="molecule type" value="Genomic_DNA"/>
</dbReference>
<reference evidence="2 3" key="1">
    <citation type="journal article" date="2020" name="Microorganisms">
        <title>Osmotic Adaptation and Compatible Solute Biosynthesis of Phototrophic Bacteria as Revealed from Genome Analyses.</title>
        <authorList>
            <person name="Imhoff J.F."/>
            <person name="Rahn T."/>
            <person name="Kunzel S."/>
            <person name="Keller A."/>
            <person name="Neulinger S.C."/>
        </authorList>
    </citation>
    <scope>NUCLEOTIDE SEQUENCE [LARGE SCALE GENOMIC DNA]</scope>
    <source>
        <strain evidence="2 3">DSM 9895</strain>
    </source>
</reference>
<keyword evidence="3" id="KW-1185">Reference proteome</keyword>
<protein>
    <recommendedName>
        <fullName evidence="4">CopG family transcriptional regulator</fullName>
    </recommendedName>
</protein>
<evidence type="ECO:0000256" key="1">
    <source>
        <dbReference type="SAM" id="MobiDB-lite"/>
    </source>
</evidence>
<gene>
    <name evidence="2" type="ORF">CKO28_00090</name>
</gene>
<evidence type="ECO:0000313" key="2">
    <source>
        <dbReference type="EMBL" id="MBK1666438.1"/>
    </source>
</evidence>
<proteinExistence type="predicted"/>
<feature type="region of interest" description="Disordered" evidence="1">
    <location>
        <begin position="67"/>
        <end position="89"/>
    </location>
</feature>
<sequence length="89" mass="10027">MSTSTPVSFNLRVPEDGPSMQEIRAVARRMRLTPEEYMSRCIVEHTMRVLETLDSGELQAWVDAAQADGPVDERMEPSYGEGSRDVQEP</sequence>
<dbReference type="RefSeq" id="WP_200338427.1">
    <property type="nucleotide sequence ID" value="NZ_NRRL01000001.1"/>
</dbReference>
<name>A0ABS1DA08_9PROT</name>
<organism evidence="2 3">
    <name type="scientific">Rhodovibrio sodomensis</name>
    <dbReference type="NCBI Taxonomy" id="1088"/>
    <lineage>
        <taxon>Bacteria</taxon>
        <taxon>Pseudomonadati</taxon>
        <taxon>Pseudomonadota</taxon>
        <taxon>Alphaproteobacteria</taxon>
        <taxon>Rhodospirillales</taxon>
        <taxon>Rhodovibrionaceae</taxon>
        <taxon>Rhodovibrio</taxon>
    </lineage>
</organism>
<comment type="caution">
    <text evidence="2">The sequence shown here is derived from an EMBL/GenBank/DDBJ whole genome shotgun (WGS) entry which is preliminary data.</text>
</comment>
<evidence type="ECO:0000313" key="3">
    <source>
        <dbReference type="Proteomes" id="UP001296873"/>
    </source>
</evidence>
<evidence type="ECO:0008006" key="4">
    <source>
        <dbReference type="Google" id="ProtNLM"/>
    </source>
</evidence>